<dbReference type="GO" id="GO:0016197">
    <property type="term" value="P:endosomal transport"/>
    <property type="evidence" value="ECO:0007669"/>
    <property type="project" value="TreeGrafter"/>
</dbReference>
<dbReference type="SUPFAM" id="SSF52540">
    <property type="entry name" value="P-loop containing nucleoside triphosphate hydrolases"/>
    <property type="match status" value="1"/>
</dbReference>
<reference evidence="14" key="1">
    <citation type="submission" date="2025-08" db="UniProtKB">
        <authorList>
            <consortium name="RefSeq"/>
        </authorList>
    </citation>
    <scope>IDENTIFICATION</scope>
</reference>
<dbReference type="SMART" id="SM00054">
    <property type="entry name" value="EFh"/>
    <property type="match status" value="2"/>
</dbReference>
<dbReference type="Gene3D" id="1.10.238.10">
    <property type="entry name" value="EF-hand"/>
    <property type="match status" value="1"/>
</dbReference>
<dbReference type="Gene3D" id="1.10.268.20">
    <property type="match status" value="1"/>
</dbReference>
<organism evidence="13 14">
    <name type="scientific">Momordica charantia</name>
    <name type="common">Bitter gourd</name>
    <name type="synonym">Balsam pear</name>
    <dbReference type="NCBI Taxonomy" id="3673"/>
    <lineage>
        <taxon>Eukaryota</taxon>
        <taxon>Viridiplantae</taxon>
        <taxon>Streptophyta</taxon>
        <taxon>Embryophyta</taxon>
        <taxon>Tracheophyta</taxon>
        <taxon>Spermatophyta</taxon>
        <taxon>Magnoliopsida</taxon>
        <taxon>eudicotyledons</taxon>
        <taxon>Gunneridae</taxon>
        <taxon>Pentapetalae</taxon>
        <taxon>rosids</taxon>
        <taxon>fabids</taxon>
        <taxon>Cucurbitales</taxon>
        <taxon>Cucurbitaceae</taxon>
        <taxon>Momordiceae</taxon>
        <taxon>Momordica</taxon>
    </lineage>
</organism>
<evidence type="ECO:0000256" key="3">
    <source>
        <dbReference type="ARBA" id="ARBA00022475"/>
    </source>
</evidence>
<evidence type="ECO:0000313" key="13">
    <source>
        <dbReference type="Proteomes" id="UP000504603"/>
    </source>
</evidence>
<evidence type="ECO:0000256" key="5">
    <source>
        <dbReference type="ARBA" id="ARBA00022723"/>
    </source>
</evidence>
<dbReference type="GO" id="GO:0005525">
    <property type="term" value="F:GTP binding"/>
    <property type="evidence" value="ECO:0007669"/>
    <property type="project" value="InterPro"/>
</dbReference>
<dbReference type="Proteomes" id="UP000504603">
    <property type="component" value="Unplaced"/>
</dbReference>
<dbReference type="Pfam" id="PF16880">
    <property type="entry name" value="EHD_N"/>
    <property type="match status" value="1"/>
</dbReference>
<dbReference type="CDD" id="cd00052">
    <property type="entry name" value="EH"/>
    <property type="match status" value="1"/>
</dbReference>
<comment type="subcellular location">
    <subcellularLocation>
        <location evidence="1">Cell membrane</location>
        <topology evidence="1">Peripheral membrane protein</topology>
        <orientation evidence="1">Cytoplasmic side</orientation>
    </subcellularLocation>
    <subcellularLocation>
        <location evidence="2">Endosome membrane</location>
        <topology evidence="2">Peripheral membrane protein</topology>
    </subcellularLocation>
</comment>
<evidence type="ECO:0000259" key="11">
    <source>
        <dbReference type="PROSITE" id="PS50222"/>
    </source>
</evidence>
<evidence type="ECO:0000256" key="2">
    <source>
        <dbReference type="ARBA" id="ARBA00004481"/>
    </source>
</evidence>
<dbReference type="PROSITE" id="PS50222">
    <property type="entry name" value="EF_HAND_2"/>
    <property type="match status" value="2"/>
</dbReference>
<evidence type="ECO:0000259" key="12">
    <source>
        <dbReference type="PROSITE" id="PS51718"/>
    </source>
</evidence>
<dbReference type="Pfam" id="PF12763">
    <property type="entry name" value="EH"/>
    <property type="match status" value="1"/>
</dbReference>
<keyword evidence="7" id="KW-0967">Endosome</keyword>
<evidence type="ECO:0000259" key="10">
    <source>
        <dbReference type="PROSITE" id="PS50031"/>
    </source>
</evidence>
<evidence type="ECO:0000256" key="9">
    <source>
        <dbReference type="ARBA" id="ARBA00023136"/>
    </source>
</evidence>
<feature type="domain" description="EF-hand" evidence="11">
    <location>
        <begin position="51"/>
        <end position="83"/>
    </location>
</feature>
<evidence type="ECO:0000313" key="14">
    <source>
        <dbReference type="RefSeq" id="XP_022157634.1"/>
    </source>
</evidence>
<dbReference type="InterPro" id="IPR002048">
    <property type="entry name" value="EF_hand_dom"/>
</dbReference>
<evidence type="ECO:0000256" key="1">
    <source>
        <dbReference type="ARBA" id="ARBA00004413"/>
    </source>
</evidence>
<sequence length="545" mass="61312">MEIASNFIGSCSREHQKIYQEWFDYADSDGDGRITGNDAIKFFSMSALPRQDLKQVWAIADSKREGYLGFKEFITAMQLVSLAQSGGEVSHDVLSSNSGVDLKGLNPPKMEGLDAILAKRARKQKSNDHDSNGSKGQQLSATWFSAKSSKKIPLSSVTSIVDGLKRLYIQKLKPLEVTYRFNDFVSPLLTNSDFDAKPMVMLLGQYSTGKTTFIKHMLQSSYPGAHIGPEPTTDRFVVVMSGPDERSIPGNTIAVQADMPFNGLTTFGTSFLSKFECSQMPHPLLQHITFVDTPGVLSGEKQRTQRAYEFTAVTSWFAAKCDLILLLFDPHKLDISDEFKRVISSLRGHDDKIRVVLNKADQVDTQQLMRVYGALMWSLGKVLNTPEVVRVYIGSFNDKPVNEAATGPLGKELFEKEQEDLLSDLKDIPKKACDRRINEFVKRARAAKIHAYIISHLKKEMPAMMGKAKTQQRLIDNLADEFGKVQREHHLPAGDFPNVDEFREILAGYNFDKFEKLKPKMIQSVDDMLGYDVPELLKNFRNPYD</sequence>
<dbReference type="InterPro" id="IPR027417">
    <property type="entry name" value="P-loop_NTPase"/>
</dbReference>
<evidence type="ECO:0000256" key="4">
    <source>
        <dbReference type="ARBA" id="ARBA00022583"/>
    </source>
</evidence>
<keyword evidence="5" id="KW-0479">Metal-binding</keyword>
<feature type="domain" description="EH" evidence="10">
    <location>
        <begin position="15"/>
        <end position="93"/>
    </location>
</feature>
<name>A0A6J1DX15_MOMCH</name>
<dbReference type="AlphaFoldDB" id="A0A6J1DX15"/>
<dbReference type="PANTHER" id="PTHR11216:SF31">
    <property type="entry name" value="AT21416P"/>
    <property type="match status" value="1"/>
</dbReference>
<dbReference type="InterPro" id="IPR031692">
    <property type="entry name" value="EHD_N"/>
</dbReference>
<feature type="domain" description="EF-hand" evidence="11">
    <location>
        <begin position="14"/>
        <end position="49"/>
    </location>
</feature>
<feature type="domain" description="Dynamin-type G" evidence="12">
    <location>
        <begin position="194"/>
        <end position="430"/>
    </location>
</feature>
<dbReference type="PROSITE" id="PS50031">
    <property type="entry name" value="EH"/>
    <property type="match status" value="1"/>
</dbReference>
<dbReference type="Gene3D" id="3.40.50.300">
    <property type="entry name" value="P-loop containing nucleotide triphosphate hydrolases"/>
    <property type="match status" value="1"/>
</dbReference>
<protein>
    <submittedName>
        <fullName evidence="14">EH domain-containing protein 1</fullName>
    </submittedName>
</protein>
<gene>
    <name evidence="14" type="primary">LOC111024297</name>
</gene>
<dbReference type="GO" id="GO:0005509">
    <property type="term" value="F:calcium ion binding"/>
    <property type="evidence" value="ECO:0007669"/>
    <property type="project" value="InterPro"/>
</dbReference>
<dbReference type="InterPro" id="IPR030381">
    <property type="entry name" value="G_DYNAMIN_dom"/>
</dbReference>
<dbReference type="Pfam" id="PF18150">
    <property type="entry name" value="DUF5600"/>
    <property type="match status" value="1"/>
</dbReference>
<dbReference type="GO" id="GO:0005886">
    <property type="term" value="C:plasma membrane"/>
    <property type="evidence" value="ECO:0007669"/>
    <property type="project" value="UniProtKB-SubCell"/>
</dbReference>
<dbReference type="GO" id="GO:0006897">
    <property type="term" value="P:endocytosis"/>
    <property type="evidence" value="ECO:0007669"/>
    <property type="project" value="UniProtKB-KW"/>
</dbReference>
<keyword evidence="9" id="KW-0472">Membrane</keyword>
<dbReference type="GO" id="GO:0051260">
    <property type="term" value="P:protein homooligomerization"/>
    <property type="evidence" value="ECO:0007669"/>
    <property type="project" value="UniProtKB-ARBA"/>
</dbReference>
<dbReference type="PROSITE" id="PS51718">
    <property type="entry name" value="G_DYNAMIN_2"/>
    <property type="match status" value="1"/>
</dbReference>
<proteinExistence type="predicted"/>
<dbReference type="InterPro" id="IPR011992">
    <property type="entry name" value="EF-hand-dom_pair"/>
</dbReference>
<dbReference type="FunFam" id="3.40.50.300:FF:000147">
    <property type="entry name" value="EH domain-containing protein 1"/>
    <property type="match status" value="1"/>
</dbReference>
<keyword evidence="4" id="KW-0254">Endocytosis</keyword>
<dbReference type="PANTHER" id="PTHR11216">
    <property type="entry name" value="EH DOMAIN"/>
    <property type="match status" value="1"/>
</dbReference>
<dbReference type="InterPro" id="IPR000261">
    <property type="entry name" value="EH_dom"/>
</dbReference>
<evidence type="ECO:0000256" key="7">
    <source>
        <dbReference type="ARBA" id="ARBA00022753"/>
    </source>
</evidence>
<dbReference type="KEGG" id="mcha:111024297"/>
<dbReference type="Pfam" id="PF00350">
    <property type="entry name" value="Dynamin_N"/>
    <property type="match status" value="1"/>
</dbReference>
<dbReference type="SMART" id="SM00027">
    <property type="entry name" value="EH"/>
    <property type="match status" value="1"/>
</dbReference>
<keyword evidence="3" id="KW-1003">Cell membrane</keyword>
<dbReference type="GeneID" id="111024297"/>
<keyword evidence="8" id="KW-0106">Calcium</keyword>
<dbReference type="SUPFAM" id="SSF47473">
    <property type="entry name" value="EF-hand"/>
    <property type="match status" value="1"/>
</dbReference>
<evidence type="ECO:0000256" key="6">
    <source>
        <dbReference type="ARBA" id="ARBA00022741"/>
    </source>
</evidence>
<accession>A0A6J1DX15</accession>
<keyword evidence="6" id="KW-0547">Nucleotide-binding</keyword>
<evidence type="ECO:0000256" key="8">
    <source>
        <dbReference type="ARBA" id="ARBA00022837"/>
    </source>
</evidence>
<dbReference type="OrthoDB" id="1716625at2759"/>
<keyword evidence="13" id="KW-1185">Reference proteome</keyword>
<dbReference type="GO" id="GO:0010008">
    <property type="term" value="C:endosome membrane"/>
    <property type="evidence" value="ECO:0007669"/>
    <property type="project" value="UniProtKB-SubCell"/>
</dbReference>
<dbReference type="CDD" id="cd09913">
    <property type="entry name" value="EHD"/>
    <property type="match status" value="1"/>
</dbReference>
<dbReference type="InterPro" id="IPR040990">
    <property type="entry name" value="DUF5600"/>
</dbReference>
<dbReference type="InterPro" id="IPR045063">
    <property type="entry name" value="Dynamin_N"/>
</dbReference>
<dbReference type="RefSeq" id="XP_022157634.1">
    <property type="nucleotide sequence ID" value="XM_022301942.1"/>
</dbReference>